<evidence type="ECO:0000313" key="3">
    <source>
        <dbReference type="EMBL" id="CAG8471559.1"/>
    </source>
</evidence>
<dbReference type="PROSITE" id="PS50097">
    <property type="entry name" value="BTB"/>
    <property type="match status" value="1"/>
</dbReference>
<dbReference type="Pfam" id="PF07534">
    <property type="entry name" value="TLD"/>
    <property type="match status" value="1"/>
</dbReference>
<dbReference type="PANTHER" id="PTHR24410:SF23">
    <property type="entry name" value="BTB DOMAIN-CONTAINING PROTEIN-RELATED"/>
    <property type="match status" value="1"/>
</dbReference>
<dbReference type="Proteomes" id="UP000789759">
    <property type="component" value="Unassembled WGS sequence"/>
</dbReference>
<dbReference type="Gene3D" id="3.30.710.10">
    <property type="entry name" value="Potassium Channel Kv1.1, Chain A"/>
    <property type="match status" value="1"/>
</dbReference>
<accession>A0A9N8W2U9</accession>
<protein>
    <submittedName>
        <fullName evidence="3">5714_t:CDS:1</fullName>
    </submittedName>
</protein>
<dbReference type="EMBL" id="CAJVQA010000378">
    <property type="protein sequence ID" value="CAG8471559.1"/>
    <property type="molecule type" value="Genomic_DNA"/>
</dbReference>
<keyword evidence="4" id="KW-1185">Reference proteome</keyword>
<dbReference type="AlphaFoldDB" id="A0A9N8W2U9"/>
<organism evidence="3 4">
    <name type="scientific">Cetraspora pellucida</name>
    <dbReference type="NCBI Taxonomy" id="1433469"/>
    <lineage>
        <taxon>Eukaryota</taxon>
        <taxon>Fungi</taxon>
        <taxon>Fungi incertae sedis</taxon>
        <taxon>Mucoromycota</taxon>
        <taxon>Glomeromycotina</taxon>
        <taxon>Glomeromycetes</taxon>
        <taxon>Diversisporales</taxon>
        <taxon>Gigasporaceae</taxon>
        <taxon>Cetraspora</taxon>
    </lineage>
</organism>
<dbReference type="SUPFAM" id="SSF54695">
    <property type="entry name" value="POZ domain"/>
    <property type="match status" value="1"/>
</dbReference>
<dbReference type="InterPro" id="IPR006571">
    <property type="entry name" value="TLDc_dom"/>
</dbReference>
<proteinExistence type="predicted"/>
<dbReference type="InterPro" id="IPR000210">
    <property type="entry name" value="BTB/POZ_dom"/>
</dbReference>
<comment type="caution">
    <text evidence="3">The sequence shown here is derived from an EMBL/GenBank/DDBJ whole genome shotgun (WGS) entry which is preliminary data.</text>
</comment>
<dbReference type="InterPro" id="IPR051481">
    <property type="entry name" value="BTB-POZ/Galectin-3-binding"/>
</dbReference>
<gene>
    <name evidence="3" type="ORF">CPELLU_LOCUS1097</name>
</gene>
<reference evidence="3" key="1">
    <citation type="submission" date="2021-06" db="EMBL/GenBank/DDBJ databases">
        <authorList>
            <person name="Kallberg Y."/>
            <person name="Tangrot J."/>
            <person name="Rosling A."/>
        </authorList>
    </citation>
    <scope>NUCLEOTIDE SEQUENCE</scope>
    <source>
        <strain evidence="3">FL966</strain>
    </source>
</reference>
<feature type="domain" description="TLDc" evidence="2">
    <location>
        <begin position="308"/>
        <end position="478"/>
    </location>
</feature>
<evidence type="ECO:0000259" key="2">
    <source>
        <dbReference type="PROSITE" id="PS51886"/>
    </source>
</evidence>
<sequence>MSNCPLTELSKDFGLLLDNGYNSDVIIQAGDGNDIKEFRVHSLILSARSQYFRTALSNIWARKKGNDAVLKKPNVTPKIFQLLLNYLYTGVINFDSLDGIIILQILIAADELNLGPLLNRVNDYLISKHAEFLRKDPGQILKIIFKYESCSKLRNYCLETISEFPEILFSSTDFLSLDKSIFLLLLERDELKMENIEIWKYMLTWGAAQISNTFTINNVSQDISWLKDLLQDIDISSLKDLLQDLIPLIKWLEISSAAFWQNVVPFKEIFPDDLLWAIIGCHLDPTDESILKSLPQRCLKSLPLFDSVIFDSKRFSIITSWIEKQDINHFEKRNLPYSFSLLLRSSRDGISSDKFHQLCDNKGPILMISKIRHNGQIVGGYCPIDLKPGSVVRQHESWLASPDSFVFCFTNTNYCLSRVVDPQKAIHYNPHTCIGFGNQDILLNNNQIRSLSESCYSNVRSVLRGTHPLDDYEVFQVIRK</sequence>
<dbReference type="OrthoDB" id="25620at2759"/>
<dbReference type="Pfam" id="PF00651">
    <property type="entry name" value="BTB"/>
    <property type="match status" value="1"/>
</dbReference>
<dbReference type="PROSITE" id="PS51886">
    <property type="entry name" value="TLDC"/>
    <property type="match status" value="1"/>
</dbReference>
<dbReference type="SMART" id="SM00225">
    <property type="entry name" value="BTB"/>
    <property type="match status" value="1"/>
</dbReference>
<dbReference type="InterPro" id="IPR011333">
    <property type="entry name" value="SKP1/BTB/POZ_sf"/>
</dbReference>
<dbReference type="PANTHER" id="PTHR24410">
    <property type="entry name" value="HL07962P-RELATED"/>
    <property type="match status" value="1"/>
</dbReference>
<dbReference type="CDD" id="cd18186">
    <property type="entry name" value="BTB_POZ_ZBTB_KLHL-like"/>
    <property type="match status" value="1"/>
</dbReference>
<name>A0A9N8W2U9_9GLOM</name>
<feature type="domain" description="BTB" evidence="1">
    <location>
        <begin position="23"/>
        <end position="96"/>
    </location>
</feature>
<evidence type="ECO:0000313" key="4">
    <source>
        <dbReference type="Proteomes" id="UP000789759"/>
    </source>
</evidence>
<dbReference type="SMART" id="SM00584">
    <property type="entry name" value="TLDc"/>
    <property type="match status" value="1"/>
</dbReference>
<evidence type="ECO:0000259" key="1">
    <source>
        <dbReference type="PROSITE" id="PS50097"/>
    </source>
</evidence>